<feature type="compositionally biased region" description="Polar residues" evidence="1">
    <location>
        <begin position="88"/>
        <end position="102"/>
    </location>
</feature>
<feature type="region of interest" description="Disordered" evidence="1">
    <location>
        <begin position="83"/>
        <end position="105"/>
    </location>
</feature>
<evidence type="ECO:0000313" key="2">
    <source>
        <dbReference type="EMBL" id="KAG0478365.1"/>
    </source>
</evidence>
<evidence type="ECO:0000256" key="1">
    <source>
        <dbReference type="SAM" id="MobiDB-lite"/>
    </source>
</evidence>
<protein>
    <submittedName>
        <fullName evidence="2">Uncharacterized protein</fullName>
    </submittedName>
</protein>
<sequence length="147" mass="16261">MLLCDQIPAVNNLKITNLPLSHVYLKGFPGKNVETKEKGNVLYNNCEPLHHELCRNKDSQVGEVKSNEMQTDINPDKSFDKMAEQEQLVASSEASPSKNNQVKLKLGKPQTSVVVNESTKEAAQAKNVIEITTKEGQLESNLLAESK</sequence>
<accession>A0A835QYD5</accession>
<comment type="caution">
    <text evidence="2">The sequence shown here is derived from an EMBL/GenBank/DDBJ whole genome shotgun (WGS) entry which is preliminary data.</text>
</comment>
<evidence type="ECO:0000313" key="3">
    <source>
        <dbReference type="Proteomes" id="UP000639772"/>
    </source>
</evidence>
<gene>
    <name evidence="2" type="ORF">HPP92_013084</name>
</gene>
<name>A0A835QYD5_VANPL</name>
<organism evidence="2 3">
    <name type="scientific">Vanilla planifolia</name>
    <name type="common">Vanilla</name>
    <dbReference type="NCBI Taxonomy" id="51239"/>
    <lineage>
        <taxon>Eukaryota</taxon>
        <taxon>Viridiplantae</taxon>
        <taxon>Streptophyta</taxon>
        <taxon>Embryophyta</taxon>
        <taxon>Tracheophyta</taxon>
        <taxon>Spermatophyta</taxon>
        <taxon>Magnoliopsida</taxon>
        <taxon>Liliopsida</taxon>
        <taxon>Asparagales</taxon>
        <taxon>Orchidaceae</taxon>
        <taxon>Vanilloideae</taxon>
        <taxon>Vanilleae</taxon>
        <taxon>Vanilla</taxon>
    </lineage>
</organism>
<dbReference type="AlphaFoldDB" id="A0A835QYD5"/>
<proteinExistence type="predicted"/>
<reference evidence="2 3" key="1">
    <citation type="journal article" date="2020" name="Nat. Food">
        <title>A phased Vanilla planifolia genome enables genetic improvement of flavour and production.</title>
        <authorList>
            <person name="Hasing T."/>
            <person name="Tang H."/>
            <person name="Brym M."/>
            <person name="Khazi F."/>
            <person name="Huang T."/>
            <person name="Chambers A.H."/>
        </authorList>
    </citation>
    <scope>NUCLEOTIDE SEQUENCE [LARGE SCALE GENOMIC DNA]</scope>
    <source>
        <tissue evidence="2">Leaf</tissue>
    </source>
</reference>
<dbReference type="Proteomes" id="UP000639772">
    <property type="component" value="Chromosome 6"/>
</dbReference>
<dbReference type="EMBL" id="JADCNM010000006">
    <property type="protein sequence ID" value="KAG0478365.1"/>
    <property type="molecule type" value="Genomic_DNA"/>
</dbReference>